<accession>A0ABD1DBL4</accession>
<dbReference type="EMBL" id="JBEHCU010006467">
    <property type="protein sequence ID" value="KAL1397056.1"/>
    <property type="molecule type" value="Genomic_DNA"/>
</dbReference>
<dbReference type="PANTHER" id="PTHR13318">
    <property type="entry name" value="PARTNER OF PAIRED, ISOFORM B-RELATED"/>
    <property type="match status" value="1"/>
</dbReference>
<organism evidence="2 3">
    <name type="scientific">Culex pipiens pipiens</name>
    <name type="common">Northern house mosquito</name>
    <dbReference type="NCBI Taxonomy" id="38569"/>
    <lineage>
        <taxon>Eukaryota</taxon>
        <taxon>Metazoa</taxon>
        <taxon>Ecdysozoa</taxon>
        <taxon>Arthropoda</taxon>
        <taxon>Hexapoda</taxon>
        <taxon>Insecta</taxon>
        <taxon>Pterygota</taxon>
        <taxon>Neoptera</taxon>
        <taxon>Endopterygota</taxon>
        <taxon>Diptera</taxon>
        <taxon>Nematocera</taxon>
        <taxon>Culicoidea</taxon>
        <taxon>Culicidae</taxon>
        <taxon>Culicinae</taxon>
        <taxon>Culicini</taxon>
        <taxon>Culex</taxon>
        <taxon>Culex</taxon>
    </lineage>
</organism>
<dbReference type="InterPro" id="IPR032675">
    <property type="entry name" value="LRR_dom_sf"/>
</dbReference>
<protein>
    <recommendedName>
        <fullName evidence="1">F-box domain-containing protein</fullName>
    </recommendedName>
</protein>
<dbReference type="Gene3D" id="1.20.1280.50">
    <property type="match status" value="1"/>
</dbReference>
<dbReference type="Gene3D" id="3.80.10.10">
    <property type="entry name" value="Ribonuclease Inhibitor"/>
    <property type="match status" value="2"/>
</dbReference>
<dbReference type="Pfam" id="PF12937">
    <property type="entry name" value="F-box-like"/>
    <property type="match status" value="1"/>
</dbReference>
<sequence length="517" mass="59346">MSDLRPLPLEVWQHIFGYLAVRDLKSALRVCPDWCQQIVGTSSLINRMQIRITGETTLDHRSSGIRFILARKVCLFKTKILSVDPWWPALGALLKDLDLRECQVVVPTLMAMLRQAPNLVRLTLDKVQYLELEDAVAADFQLNRLEYLSLGMTNGPRIVDILRPACPALKSFAFSARESVPSEREVIELVRGVQGTLEELFVPINAVGRALLAMDRLKLRAVNLNRVEPEIILDVCRMQPDLQILDVRVSRLDDSQLCEIGQLLPNLRQLITNLDGIQHQEPRFLSAMPNLEQLIVSPVGRDFQQIESLGDFQCRKLKSLQLSWVILHSEEDAWKLLNRSRNIETLKLQECVFPQWSKFVDGLNALRSLKRLTLNTITVSNWTDSARWVVNDSTQCLRLWNLQIPKAQLLQLLSAFPALEELHLCHMPAVDDGVVLELPRLFPRLSRLLIWECSNWKASLRHVSEKLPALVVLKYKFGPVTVRGMQLRAQRYDLRRGKFDWCENIMAKLYGLFGYYS</sequence>
<reference evidence="2 3" key="1">
    <citation type="submission" date="2024-05" db="EMBL/GenBank/DDBJ databases">
        <title>Culex pipiens pipiens assembly and annotation.</title>
        <authorList>
            <person name="Alout H."/>
            <person name="Durand T."/>
        </authorList>
    </citation>
    <scope>NUCLEOTIDE SEQUENCE [LARGE SCALE GENOMIC DNA]</scope>
    <source>
        <strain evidence="2">HA-2024</strain>
        <tissue evidence="2">Whole body</tissue>
    </source>
</reference>
<dbReference type="SUPFAM" id="SSF81383">
    <property type="entry name" value="F-box domain"/>
    <property type="match status" value="1"/>
</dbReference>
<evidence type="ECO:0000313" key="2">
    <source>
        <dbReference type="EMBL" id="KAL1397056.1"/>
    </source>
</evidence>
<evidence type="ECO:0000313" key="3">
    <source>
        <dbReference type="Proteomes" id="UP001562425"/>
    </source>
</evidence>
<dbReference type="AlphaFoldDB" id="A0ABD1DBL4"/>
<dbReference type="CDD" id="cd09917">
    <property type="entry name" value="F-box_SF"/>
    <property type="match status" value="1"/>
</dbReference>
<keyword evidence="3" id="KW-1185">Reference proteome</keyword>
<gene>
    <name evidence="2" type="ORF">pipiens_001228</name>
</gene>
<dbReference type="InterPro" id="IPR001810">
    <property type="entry name" value="F-box_dom"/>
</dbReference>
<dbReference type="PROSITE" id="PS50181">
    <property type="entry name" value="FBOX"/>
    <property type="match status" value="1"/>
</dbReference>
<name>A0ABD1DBL4_CULPP</name>
<dbReference type="SUPFAM" id="SSF52047">
    <property type="entry name" value="RNI-like"/>
    <property type="match status" value="2"/>
</dbReference>
<evidence type="ECO:0000259" key="1">
    <source>
        <dbReference type="PROSITE" id="PS50181"/>
    </source>
</evidence>
<feature type="domain" description="F-box" evidence="1">
    <location>
        <begin position="1"/>
        <end position="48"/>
    </location>
</feature>
<dbReference type="Proteomes" id="UP001562425">
    <property type="component" value="Unassembled WGS sequence"/>
</dbReference>
<comment type="caution">
    <text evidence="2">The sequence shown here is derived from an EMBL/GenBank/DDBJ whole genome shotgun (WGS) entry which is preliminary data.</text>
</comment>
<proteinExistence type="predicted"/>
<dbReference type="InterPro" id="IPR036047">
    <property type="entry name" value="F-box-like_dom_sf"/>
</dbReference>